<sequence>MSKFKIYINASIAMLAFAANSIICRLALHNDTIDPASFTTIRLLSGAIILVIITQLIPLNKTTIKPKQSHAWISGLILFIYAATFSFAYINLATATGALLLFGAVQSFLIAYSLYSKEPFTIKQGIGILTAIAGLIYLFLPHLTSPSLTEAILMFLSGVAWAAYTLLGKKQGSPIKNNTDSFTKAAIISVVMSLFWLPQIHLSTLGIVLAISSGAIASGLGYAIWYSVLPNLKASSAASIQLTVPIIAAVGGIIFLSENVDQRLIFASIAILGGVGLSLLNKKA</sequence>
<feature type="domain" description="EamA" evidence="6">
    <location>
        <begin position="6"/>
        <end position="139"/>
    </location>
</feature>
<reference evidence="7" key="1">
    <citation type="submission" date="2022-10" db="EMBL/GenBank/DDBJ databases">
        <title>Catenovulum adriacola sp. nov. isolated in the Harbour of Susak.</title>
        <authorList>
            <person name="Schoch T."/>
            <person name="Reich S.J."/>
            <person name="Stoeferle S."/>
            <person name="Flaiz M."/>
            <person name="Kazda M."/>
            <person name="Riedel C.U."/>
            <person name="Duerre P."/>
        </authorList>
    </citation>
    <scope>NUCLEOTIDE SEQUENCE</scope>
    <source>
        <strain evidence="7">TS8</strain>
        <plasmid evidence="7">pCadTS8_2</plasmid>
    </source>
</reference>
<feature type="transmembrane region" description="Helical" evidence="5">
    <location>
        <begin position="122"/>
        <end position="140"/>
    </location>
</feature>
<protein>
    <submittedName>
        <fullName evidence="7">DMT family transporter</fullName>
    </submittedName>
</protein>
<keyword evidence="8" id="KW-1185">Reference proteome</keyword>
<keyword evidence="4 5" id="KW-0472">Membrane</keyword>
<comment type="subcellular location">
    <subcellularLocation>
        <location evidence="1">Membrane</location>
        <topology evidence="1">Multi-pass membrane protein</topology>
    </subcellularLocation>
</comment>
<keyword evidence="7" id="KW-0614">Plasmid</keyword>
<dbReference type="RefSeq" id="WP_268076967.1">
    <property type="nucleotide sequence ID" value="NZ_CP109967.1"/>
</dbReference>
<evidence type="ECO:0000259" key="6">
    <source>
        <dbReference type="Pfam" id="PF00892"/>
    </source>
</evidence>
<evidence type="ECO:0000256" key="3">
    <source>
        <dbReference type="ARBA" id="ARBA00022989"/>
    </source>
</evidence>
<proteinExistence type="predicted"/>
<dbReference type="InterPro" id="IPR000620">
    <property type="entry name" value="EamA_dom"/>
</dbReference>
<name>A0ABY7AU00_9ALTE</name>
<evidence type="ECO:0000256" key="1">
    <source>
        <dbReference type="ARBA" id="ARBA00004141"/>
    </source>
</evidence>
<evidence type="ECO:0000256" key="5">
    <source>
        <dbReference type="SAM" id="Phobius"/>
    </source>
</evidence>
<dbReference type="PANTHER" id="PTHR32322">
    <property type="entry name" value="INNER MEMBRANE TRANSPORTER"/>
    <property type="match status" value="1"/>
</dbReference>
<dbReference type="InterPro" id="IPR050638">
    <property type="entry name" value="AA-Vitamin_Transporters"/>
</dbReference>
<feature type="transmembrane region" description="Helical" evidence="5">
    <location>
        <begin position="263"/>
        <end position="280"/>
    </location>
</feature>
<accession>A0ABY7AU00</accession>
<feature type="transmembrane region" description="Helical" evidence="5">
    <location>
        <begin position="204"/>
        <end position="225"/>
    </location>
</feature>
<evidence type="ECO:0000256" key="2">
    <source>
        <dbReference type="ARBA" id="ARBA00022692"/>
    </source>
</evidence>
<feature type="transmembrane region" description="Helical" evidence="5">
    <location>
        <begin position="71"/>
        <end position="90"/>
    </location>
</feature>
<feature type="domain" description="EamA" evidence="6">
    <location>
        <begin position="151"/>
        <end position="279"/>
    </location>
</feature>
<evidence type="ECO:0000313" key="8">
    <source>
        <dbReference type="Proteomes" id="UP001163726"/>
    </source>
</evidence>
<evidence type="ECO:0000256" key="4">
    <source>
        <dbReference type="ARBA" id="ARBA00023136"/>
    </source>
</evidence>
<dbReference type="PANTHER" id="PTHR32322:SF9">
    <property type="entry name" value="AMINO-ACID METABOLITE EFFLUX PUMP-RELATED"/>
    <property type="match status" value="1"/>
</dbReference>
<dbReference type="EMBL" id="CP109967">
    <property type="protein sequence ID" value="WAJ72252.1"/>
    <property type="molecule type" value="Genomic_DNA"/>
</dbReference>
<gene>
    <name evidence="7" type="ORF">OLW01_16045</name>
</gene>
<keyword evidence="3 5" id="KW-1133">Transmembrane helix</keyword>
<dbReference type="Pfam" id="PF00892">
    <property type="entry name" value="EamA"/>
    <property type="match status" value="2"/>
</dbReference>
<geneLocation type="plasmid" evidence="7 8">
    <name>pCadTS8_2</name>
</geneLocation>
<feature type="transmembrane region" description="Helical" evidence="5">
    <location>
        <begin position="181"/>
        <end position="198"/>
    </location>
</feature>
<dbReference type="InterPro" id="IPR037185">
    <property type="entry name" value="EmrE-like"/>
</dbReference>
<feature type="transmembrane region" description="Helical" evidence="5">
    <location>
        <begin position="7"/>
        <end position="28"/>
    </location>
</feature>
<feature type="transmembrane region" description="Helical" evidence="5">
    <location>
        <begin position="237"/>
        <end position="257"/>
    </location>
</feature>
<organism evidence="7 8">
    <name type="scientific">Catenovulum adriaticum</name>
    <dbReference type="NCBI Taxonomy" id="2984846"/>
    <lineage>
        <taxon>Bacteria</taxon>
        <taxon>Pseudomonadati</taxon>
        <taxon>Pseudomonadota</taxon>
        <taxon>Gammaproteobacteria</taxon>
        <taxon>Alteromonadales</taxon>
        <taxon>Alteromonadaceae</taxon>
        <taxon>Catenovulum</taxon>
    </lineage>
</organism>
<dbReference type="Proteomes" id="UP001163726">
    <property type="component" value="Plasmid pCadTS8_2"/>
</dbReference>
<keyword evidence="2 5" id="KW-0812">Transmembrane</keyword>
<feature type="transmembrane region" description="Helical" evidence="5">
    <location>
        <begin position="40"/>
        <end position="59"/>
    </location>
</feature>
<feature type="transmembrane region" description="Helical" evidence="5">
    <location>
        <begin position="152"/>
        <end position="169"/>
    </location>
</feature>
<evidence type="ECO:0000313" key="7">
    <source>
        <dbReference type="EMBL" id="WAJ72252.1"/>
    </source>
</evidence>
<feature type="transmembrane region" description="Helical" evidence="5">
    <location>
        <begin position="96"/>
        <end position="115"/>
    </location>
</feature>
<dbReference type="SUPFAM" id="SSF103481">
    <property type="entry name" value="Multidrug resistance efflux transporter EmrE"/>
    <property type="match status" value="2"/>
</dbReference>